<dbReference type="Gene3D" id="3.90.70.50">
    <property type="entry name" value="Peptidase C10, streptopain"/>
    <property type="match status" value="1"/>
</dbReference>
<sequence>MKQVVYNVIAAMLLMSMAACSNPENLCVDPQTPSASVDTLTYWEQVSLLDNYQLSESAVLKSVEKFSELASPKPSRSTEGKLDLKIISKQNVCLGGLSRCSENQKQDSIPIYYVQMDKDDKHGYALVSGDIRTARILAFVPNATSEKTYEQYQIISLLKEASIHACLKQAYFFNTIKDSLANTAKKKSVMQTRSEKLEIYEIWEMEDQGWQFERSNTKFPELSVKWGQGYPYNCKLEQKGCTNAAYDYRCPAGCGVVAIAQALAYYEPKLSINGQLVDWKMLKKQTCIDRSASRQLKNQIGFLMKWIGDKAEAKHECDATSTNINAIEVVLGQVGMQCDKLTPFNWNSIYNSINNGSLVEANAVGLENEVEEVCHSWIIDGYMIANFNFESYKEHAFYVHNNWGWNGSYDGYYLLEDAGIKFDLPGVKLDRLLNIHANIKKK</sequence>
<evidence type="ECO:0000313" key="2">
    <source>
        <dbReference type="EMBL" id="MQP12128.1"/>
    </source>
</evidence>
<proteinExistence type="predicted"/>
<feature type="chain" id="PRO_5025542193" description="Spi protease inhibitor domain-containing protein" evidence="1">
    <location>
        <begin position="22"/>
        <end position="442"/>
    </location>
</feature>
<dbReference type="SUPFAM" id="SSF54001">
    <property type="entry name" value="Cysteine proteinases"/>
    <property type="match status" value="1"/>
</dbReference>
<name>A0A6A7WCR1_9BACT</name>
<dbReference type="InterPro" id="IPR038765">
    <property type="entry name" value="Papain-like_cys_pep_sf"/>
</dbReference>
<dbReference type="GO" id="GO:0008234">
    <property type="term" value="F:cysteine-type peptidase activity"/>
    <property type="evidence" value="ECO:0007669"/>
    <property type="project" value="InterPro"/>
</dbReference>
<accession>A0A6A7WCR1</accession>
<feature type="signal peptide" evidence="1">
    <location>
        <begin position="1"/>
        <end position="21"/>
    </location>
</feature>
<reference evidence="2 3" key="1">
    <citation type="submission" date="2019-09" db="EMBL/GenBank/DDBJ databases">
        <title>Distinct polysaccharide growth profiles of human intestinal Prevotella copri isolates.</title>
        <authorList>
            <person name="Fehlner-Peach H."/>
            <person name="Magnabosco C."/>
            <person name="Raghavan V."/>
            <person name="Scher J.U."/>
            <person name="Tett A."/>
            <person name="Cox L.M."/>
            <person name="Gottsegen C."/>
            <person name="Watters A."/>
            <person name="Wiltshire- Gordon J.D."/>
            <person name="Segata N."/>
            <person name="Bonneau R."/>
            <person name="Littman D.R."/>
        </authorList>
    </citation>
    <scope>NUCLEOTIDE SEQUENCE [LARGE SCALE GENOMIC DNA]</scope>
    <source>
        <strain evidence="3">iAQ1173</strain>
    </source>
</reference>
<dbReference type="GO" id="GO:0006508">
    <property type="term" value="P:proteolysis"/>
    <property type="evidence" value="ECO:0007669"/>
    <property type="project" value="InterPro"/>
</dbReference>
<organism evidence="2 3">
    <name type="scientific">Segatella copri</name>
    <dbReference type="NCBI Taxonomy" id="165179"/>
    <lineage>
        <taxon>Bacteria</taxon>
        <taxon>Pseudomonadati</taxon>
        <taxon>Bacteroidota</taxon>
        <taxon>Bacteroidia</taxon>
        <taxon>Bacteroidales</taxon>
        <taxon>Prevotellaceae</taxon>
        <taxon>Segatella</taxon>
    </lineage>
</organism>
<evidence type="ECO:0008006" key="4">
    <source>
        <dbReference type="Google" id="ProtNLM"/>
    </source>
</evidence>
<dbReference type="Pfam" id="PF01640">
    <property type="entry name" value="Peptidase_C10"/>
    <property type="match status" value="1"/>
</dbReference>
<dbReference type="RefSeq" id="WP_158463785.1">
    <property type="nucleotide sequence ID" value="NZ_VZAD01000069.1"/>
</dbReference>
<evidence type="ECO:0000256" key="1">
    <source>
        <dbReference type="SAM" id="SignalP"/>
    </source>
</evidence>
<keyword evidence="1" id="KW-0732">Signal</keyword>
<dbReference type="InterPro" id="IPR044934">
    <property type="entry name" value="Streptopain_sf"/>
</dbReference>
<dbReference type="PROSITE" id="PS51257">
    <property type="entry name" value="PROKAR_LIPOPROTEIN"/>
    <property type="match status" value="1"/>
</dbReference>
<protein>
    <recommendedName>
        <fullName evidence="4">Spi protease inhibitor domain-containing protein</fullName>
    </recommendedName>
</protein>
<gene>
    <name evidence="2" type="ORF">F7D20_09215</name>
</gene>
<dbReference type="AlphaFoldDB" id="A0A6A7WCR1"/>
<dbReference type="EMBL" id="VZAD01000069">
    <property type="protein sequence ID" value="MQP12128.1"/>
    <property type="molecule type" value="Genomic_DNA"/>
</dbReference>
<dbReference type="InterPro" id="IPR000200">
    <property type="entry name" value="Peptidase_C10"/>
</dbReference>
<dbReference type="Proteomes" id="UP000384372">
    <property type="component" value="Unassembled WGS sequence"/>
</dbReference>
<evidence type="ECO:0000313" key="3">
    <source>
        <dbReference type="Proteomes" id="UP000384372"/>
    </source>
</evidence>
<dbReference type="OrthoDB" id="2235251at2"/>
<comment type="caution">
    <text evidence="2">The sequence shown here is derived from an EMBL/GenBank/DDBJ whole genome shotgun (WGS) entry which is preliminary data.</text>
</comment>
<keyword evidence="3" id="KW-1185">Reference proteome</keyword>